<keyword evidence="4" id="KW-1185">Reference proteome</keyword>
<evidence type="ECO:0000256" key="2">
    <source>
        <dbReference type="SAM" id="SignalP"/>
    </source>
</evidence>
<dbReference type="Proteomes" id="UP000239156">
    <property type="component" value="Unassembled WGS sequence"/>
</dbReference>
<feature type="compositionally biased region" description="Polar residues" evidence="1">
    <location>
        <begin position="120"/>
        <end position="133"/>
    </location>
</feature>
<protein>
    <submittedName>
        <fullName evidence="3">Uncharacterized protein</fullName>
    </submittedName>
</protein>
<dbReference type="AlphaFoldDB" id="A0A2S4VVI2"/>
<keyword evidence="2" id="KW-0732">Signal</keyword>
<dbReference type="EMBL" id="PKSL01000024">
    <property type="protein sequence ID" value="POW13509.1"/>
    <property type="molecule type" value="Genomic_DNA"/>
</dbReference>
<gene>
    <name evidence="3" type="ORF">PSTT_03661</name>
</gene>
<reference evidence="3" key="1">
    <citation type="submission" date="2017-12" db="EMBL/GenBank/DDBJ databases">
        <title>Gene loss provides genomic basis for host adaptation in cereal stripe rust fungi.</title>
        <authorList>
            <person name="Xia C."/>
        </authorList>
    </citation>
    <scope>NUCLEOTIDE SEQUENCE [LARGE SCALE GENOMIC DNA]</scope>
    <source>
        <strain evidence="3">93-210</strain>
    </source>
</reference>
<comment type="caution">
    <text evidence="3">The sequence shown here is derived from an EMBL/GenBank/DDBJ whole genome shotgun (WGS) entry which is preliminary data.</text>
</comment>
<evidence type="ECO:0000313" key="4">
    <source>
        <dbReference type="Proteomes" id="UP000239156"/>
    </source>
</evidence>
<proteinExistence type="predicted"/>
<feature type="chain" id="PRO_5015472629" evidence="2">
    <location>
        <begin position="22"/>
        <end position="446"/>
    </location>
</feature>
<feature type="signal peptide" evidence="2">
    <location>
        <begin position="1"/>
        <end position="21"/>
    </location>
</feature>
<sequence length="446" mass="50948">MIAILFKSCLISLLVSPGLLALPVLQPEKPIRTCDGEEFPDLNKPYEPVGGISLGHFHPPEDTSCSRLHNPSYHIEGGSGIRISPQEATLGGHNPFRSRKHSADFQPVTQKSKCLKYTQDGAQESTRSQQFGTQEGEPIASENFDVDLITTQCDTDVSQPGTLGSSEEGKHERRPPYLNVYNWNFVKIQGSGENNKHREEISRNLGLFFEELRFQHSATFCWIPATPKELPRVLNRFNKSRDLFHVKDGSKTDHRGQKLRDIVQCLSNEKLALDEYRTFSEGIMGPLKSRLVSRKEELKDKRLLPAKSIELILQGVSSLTKVATFLIIFRLSLFKEHDGPVLQKEVVEDILVFMREFWGKIEAQQTSGMTDVLWAKKMSSIFFLDLPKTGQKSRRSNYVRYYSAWKIVEHWEKKHGKFRAEGQCPEKLNEICNTIILYSNPYYLTE</sequence>
<dbReference type="VEuPathDB" id="FungiDB:PSTT_03661"/>
<dbReference type="VEuPathDB" id="FungiDB:PSHT_04393"/>
<name>A0A2S4VVI2_9BASI</name>
<feature type="region of interest" description="Disordered" evidence="1">
    <location>
        <begin position="117"/>
        <end position="139"/>
    </location>
</feature>
<evidence type="ECO:0000256" key="1">
    <source>
        <dbReference type="SAM" id="MobiDB-lite"/>
    </source>
</evidence>
<accession>A0A2S4VVI2</accession>
<evidence type="ECO:0000313" key="3">
    <source>
        <dbReference type="EMBL" id="POW13509.1"/>
    </source>
</evidence>
<organism evidence="3 4">
    <name type="scientific">Puccinia striiformis</name>
    <dbReference type="NCBI Taxonomy" id="27350"/>
    <lineage>
        <taxon>Eukaryota</taxon>
        <taxon>Fungi</taxon>
        <taxon>Dikarya</taxon>
        <taxon>Basidiomycota</taxon>
        <taxon>Pucciniomycotina</taxon>
        <taxon>Pucciniomycetes</taxon>
        <taxon>Pucciniales</taxon>
        <taxon>Pucciniaceae</taxon>
        <taxon>Puccinia</taxon>
    </lineage>
</organism>